<dbReference type="Gene3D" id="3.40.50.1820">
    <property type="entry name" value="alpha/beta hydrolase"/>
    <property type="match status" value="1"/>
</dbReference>
<dbReference type="SUPFAM" id="SSF53474">
    <property type="entry name" value="alpha/beta-Hydrolases"/>
    <property type="match status" value="1"/>
</dbReference>
<evidence type="ECO:0000256" key="1">
    <source>
        <dbReference type="SAM" id="Phobius"/>
    </source>
</evidence>
<reference evidence="2 3" key="1">
    <citation type="journal article" date="2022" name="Nat. Microbiol.">
        <title>The microbiome of a bacterivorous marine choanoflagellate contains a resource-demanding obligate bacterial associate.</title>
        <authorList>
            <person name="Needham D.M."/>
            <person name="Poirier C."/>
            <person name="Bachy C."/>
            <person name="George E.E."/>
            <person name="Wilken S."/>
            <person name="Yung C.C.M."/>
            <person name="Limardo A.J."/>
            <person name="Morando M."/>
            <person name="Sudek L."/>
            <person name="Malmstrom R.R."/>
            <person name="Keeling P.J."/>
            <person name="Santoro A.E."/>
            <person name="Worden A.Z."/>
        </authorList>
    </citation>
    <scope>NUCLEOTIDE SEQUENCE [LARGE SCALE GENOMIC DNA]</scope>
    <source>
        <strain evidence="2 3">Comchoano-1</strain>
    </source>
</reference>
<keyword evidence="1" id="KW-0472">Membrane</keyword>
<keyword evidence="3" id="KW-1185">Reference proteome</keyword>
<proteinExistence type="predicted"/>
<organism evidence="2 3">
    <name type="scientific">Candidatus Comchoanobacter bicostacola</name>
    <dbReference type="NCBI Taxonomy" id="2919598"/>
    <lineage>
        <taxon>Bacteria</taxon>
        <taxon>Pseudomonadati</taxon>
        <taxon>Pseudomonadota</taxon>
        <taxon>Gammaproteobacteria</taxon>
        <taxon>Candidatus Comchoanobacterales</taxon>
        <taxon>Candidatus Comchoanobacteraceae</taxon>
        <taxon>Candidatus Comchoanobacter</taxon>
    </lineage>
</organism>
<name>A0ABY5DJV5_9GAMM</name>
<dbReference type="InterPro" id="IPR029058">
    <property type="entry name" value="AB_hydrolase_fold"/>
</dbReference>
<keyword evidence="1" id="KW-0812">Transmembrane</keyword>
<dbReference type="Proteomes" id="UP001055955">
    <property type="component" value="Chromosome"/>
</dbReference>
<accession>A0ABY5DJV5</accession>
<protein>
    <recommendedName>
        <fullName evidence="4">Fungal lipase-like domain-containing protein</fullName>
    </recommendedName>
</protein>
<sequence>MVSNQSQIEFLQTQEFFSNHAYNICLASSMTADQSMKHDAAVNKIRKLGYECVEAIAPESYDSGLFIYVAYSKERDLPVQVFCRGTKLDDASVVADLDPHGPGYSIMARSRACIMESLTNAIRNSKSSTTLNISGHSLGGSVSQLLLWFISVELKLGNLNFPQLSEINCSTFNSAPVNTKVASCLKRNLESKPIKTKVSFTAHQQKFDPANMSGTHILSDIDSKYAKVSVVRSSMGLMDYLLSFLELRPRPHSEPFYTNANSESTVDSLLFSEESMSKAKRDRMKCFTNDGVESGRDKVKKYLGTRWINLSKVVGVIFPWVKHITTPVYNFLSYVASILFSILSMSASILAVIFMPSPQTIGTLVVSVKELFLKVLNFIKDLYSGQIGSWSKKGYVNSSDSKYNPDIINDSTAIYHSSESVIVDTAKCSLL</sequence>
<dbReference type="EMBL" id="CP092900">
    <property type="protein sequence ID" value="UTC24272.1"/>
    <property type="molecule type" value="Genomic_DNA"/>
</dbReference>
<dbReference type="RefSeq" id="WP_258568056.1">
    <property type="nucleotide sequence ID" value="NZ_CP092900.1"/>
</dbReference>
<feature type="transmembrane region" description="Helical" evidence="1">
    <location>
        <begin position="331"/>
        <end position="354"/>
    </location>
</feature>
<evidence type="ECO:0000313" key="3">
    <source>
        <dbReference type="Proteomes" id="UP001055955"/>
    </source>
</evidence>
<evidence type="ECO:0008006" key="4">
    <source>
        <dbReference type="Google" id="ProtNLM"/>
    </source>
</evidence>
<gene>
    <name evidence="2" type="ORF">MMH89_03415</name>
</gene>
<evidence type="ECO:0000313" key="2">
    <source>
        <dbReference type="EMBL" id="UTC24272.1"/>
    </source>
</evidence>
<keyword evidence="1" id="KW-1133">Transmembrane helix</keyword>